<dbReference type="EMBL" id="QNVV01000002">
    <property type="protein sequence ID" value="REC49513.1"/>
    <property type="molecule type" value="Genomic_DNA"/>
</dbReference>
<dbReference type="InterPro" id="IPR031815">
    <property type="entry name" value="DUF5074"/>
</dbReference>
<feature type="chain" id="PRO_5017796837" description="DUF5074 domain-containing protein" evidence="1">
    <location>
        <begin position="23"/>
        <end position="358"/>
    </location>
</feature>
<evidence type="ECO:0000313" key="2">
    <source>
        <dbReference type="EMBL" id="REC49513.1"/>
    </source>
</evidence>
<evidence type="ECO:0000313" key="3">
    <source>
        <dbReference type="Proteomes" id="UP000256257"/>
    </source>
</evidence>
<proteinExistence type="predicted"/>
<gene>
    <name evidence="2" type="ORF">DRF67_03285</name>
</gene>
<dbReference type="Pfam" id="PF16819">
    <property type="entry name" value="DUF5074"/>
    <property type="match status" value="1"/>
</dbReference>
<dbReference type="Proteomes" id="UP000256257">
    <property type="component" value="Unassembled WGS sequence"/>
</dbReference>
<comment type="caution">
    <text evidence="2">The sequence shown here is derived from an EMBL/GenBank/DDBJ whole genome shotgun (WGS) entry which is preliminary data.</text>
</comment>
<evidence type="ECO:0000256" key="1">
    <source>
        <dbReference type="SAM" id="SignalP"/>
    </source>
</evidence>
<protein>
    <recommendedName>
        <fullName evidence="4">DUF5074 domain-containing protein</fullName>
    </recommendedName>
</protein>
<evidence type="ECO:0008006" key="4">
    <source>
        <dbReference type="Google" id="ProtNLM"/>
    </source>
</evidence>
<feature type="signal peptide" evidence="1">
    <location>
        <begin position="1"/>
        <end position="22"/>
    </location>
</feature>
<sequence>MNIRKILPIALVSMFLFNVSCSNDIDLGTETVLPTSYEKGILISNEGGFSTPTAEVSFLSNTLAFGYNNIYTNTNKEELGKVLQSIGLNGDRAYLVSNVPNKIDIVNRTTFKKETTVTANLDNARYIAFSGDKYYVTNNNFTTVPNVRKVNVYSIANNSFVTSVNFPRYAEKIVEAEGNIIVQTDGITYVAPTYAEAATGYTITVIKPSTNTPQQPIVLPAVGIIRDLISYKGFAYVLASDDTNSYIYKINSAAGTYTTTTLTGISKAQKLRADNDTFYFLTAAKGIYKMSMGSTTVPADALLTAFGDPYGFNVIDGRIFVSETSFTTDSKVYVYDTAGGNLLKTFTAGIGTNGFYKN</sequence>
<dbReference type="InterPro" id="IPR015943">
    <property type="entry name" value="WD40/YVTN_repeat-like_dom_sf"/>
</dbReference>
<dbReference type="Gene3D" id="2.130.10.10">
    <property type="entry name" value="YVTN repeat-like/Quinoprotein amine dehydrogenase"/>
    <property type="match status" value="1"/>
</dbReference>
<keyword evidence="1" id="KW-0732">Signal</keyword>
<organism evidence="2 3">
    <name type="scientific">Chryseobacterium pennipullorum</name>
    <dbReference type="NCBI Taxonomy" id="2258963"/>
    <lineage>
        <taxon>Bacteria</taxon>
        <taxon>Pseudomonadati</taxon>
        <taxon>Bacteroidota</taxon>
        <taxon>Flavobacteriia</taxon>
        <taxon>Flavobacteriales</taxon>
        <taxon>Weeksellaceae</taxon>
        <taxon>Chryseobacterium group</taxon>
        <taxon>Chryseobacterium</taxon>
    </lineage>
</organism>
<name>A0A3D9B7J5_9FLAO</name>
<dbReference type="SUPFAM" id="SSF63825">
    <property type="entry name" value="YWTD domain"/>
    <property type="match status" value="1"/>
</dbReference>
<dbReference type="OrthoDB" id="9773938at2"/>
<keyword evidence="3" id="KW-1185">Reference proteome</keyword>
<dbReference type="RefSeq" id="WP_115926628.1">
    <property type="nucleotide sequence ID" value="NZ_QNVV01000002.1"/>
</dbReference>
<accession>A0A3D9B7J5</accession>
<reference evidence="2 3" key="1">
    <citation type="submission" date="2018-06" db="EMBL/GenBank/DDBJ databases">
        <title>Novel Chryseobacterium species.</title>
        <authorList>
            <person name="Newman J."/>
            <person name="Hugo C."/>
            <person name="Oosthuizen L."/>
            <person name="Charimba G."/>
        </authorList>
    </citation>
    <scope>NUCLEOTIDE SEQUENCE [LARGE SCALE GENOMIC DNA]</scope>
    <source>
        <strain evidence="2 3">7_F195</strain>
    </source>
</reference>
<dbReference type="AlphaFoldDB" id="A0A3D9B7J5"/>